<reference evidence="1" key="1">
    <citation type="submission" date="2021-11" db="EMBL/GenBank/DDBJ databases">
        <title>Fusarium solani-melongenae Genome sequencing and assembly.</title>
        <authorList>
            <person name="Xie S."/>
            <person name="Huang L."/>
            <person name="Zhang X."/>
        </authorList>
    </citation>
    <scope>NUCLEOTIDE SEQUENCE</scope>
    <source>
        <strain evidence="1">CRI 24-3</strain>
    </source>
</reference>
<dbReference type="EMBL" id="CP090040">
    <property type="protein sequence ID" value="UPL02790.1"/>
    <property type="molecule type" value="Genomic_DNA"/>
</dbReference>
<sequence>MSSLNLGVYTDIRLDGFVPFVLSFVCVLSSWALEGTRLVDLAAFVLSFVFDKAFYSTFVPELFQDDSLLERCHLNFPPRGGFGRLVLKTFKTTVKWVEQRCIDFDFLLPMPDGLIRRPGLEFESDKAAGEWFNDVVDKSKLKVSQKEMLAGFANLSLGDCSEISVST</sequence>
<organism evidence="1 2">
    <name type="scientific">Fusarium solani subsp. cucurbitae</name>
    <name type="common">Neocosmosporum cucurbitae</name>
    <dbReference type="NCBI Taxonomy" id="2747967"/>
    <lineage>
        <taxon>Eukaryota</taxon>
        <taxon>Fungi</taxon>
        <taxon>Dikarya</taxon>
        <taxon>Ascomycota</taxon>
        <taxon>Pezizomycotina</taxon>
        <taxon>Sordariomycetes</taxon>
        <taxon>Hypocreomycetidae</taxon>
        <taxon>Hypocreales</taxon>
        <taxon>Nectriaceae</taxon>
        <taxon>Fusarium</taxon>
        <taxon>Fusarium solani species complex</taxon>
    </lineage>
</organism>
<name>A0ACD3ZN61_FUSSC</name>
<evidence type="ECO:0000313" key="1">
    <source>
        <dbReference type="EMBL" id="UPL02790.1"/>
    </source>
</evidence>
<protein>
    <submittedName>
        <fullName evidence="1">Uncharacterized protein</fullName>
    </submittedName>
</protein>
<proteinExistence type="predicted"/>
<dbReference type="Proteomes" id="UP000830768">
    <property type="component" value="Chromosome 12"/>
</dbReference>
<accession>A0ACD3ZN61</accession>
<gene>
    <name evidence="1" type="ORF">LCI18_013724</name>
</gene>
<keyword evidence="2" id="KW-1185">Reference proteome</keyword>
<evidence type="ECO:0000313" key="2">
    <source>
        <dbReference type="Proteomes" id="UP000830768"/>
    </source>
</evidence>